<keyword evidence="2" id="KW-1185">Reference proteome</keyword>
<proteinExistence type="predicted"/>
<name>A0A8J8FGP3_9BACT</name>
<evidence type="ECO:0000313" key="2">
    <source>
        <dbReference type="Proteomes" id="UP000598971"/>
    </source>
</evidence>
<protein>
    <submittedName>
        <fullName evidence="1">Uncharacterized protein</fullName>
    </submittedName>
</protein>
<evidence type="ECO:0000313" key="1">
    <source>
        <dbReference type="EMBL" id="NNV57735.1"/>
    </source>
</evidence>
<dbReference type="AlphaFoldDB" id="A0A8J8FGP3"/>
<dbReference type="Proteomes" id="UP000598971">
    <property type="component" value="Unassembled WGS sequence"/>
</dbReference>
<organism evidence="1 2">
    <name type="scientific">Limnovirga soli</name>
    <dbReference type="NCBI Taxonomy" id="2656915"/>
    <lineage>
        <taxon>Bacteria</taxon>
        <taxon>Pseudomonadati</taxon>
        <taxon>Bacteroidota</taxon>
        <taxon>Chitinophagia</taxon>
        <taxon>Chitinophagales</taxon>
        <taxon>Chitinophagaceae</taxon>
        <taxon>Limnovirga</taxon>
    </lineage>
</organism>
<accession>A0A8J8FGP3</accession>
<comment type="caution">
    <text evidence="1">The sequence shown here is derived from an EMBL/GenBank/DDBJ whole genome shotgun (WGS) entry which is preliminary data.</text>
</comment>
<sequence length="324" mass="35683">MPVVRTETNATYALQYNNGTPIPLKDFSGLHTKSITEVDSTDGVFKKNRIQALEFNEVTLTLSMPLQEPARQLFDGVMKGNLTTVFTTIFRLEANSKLVQSFELGNCKIKQISFPSLDATSKNAGNATITFQPAHIDMTLGNNSRIAISAPKNETRFIASNFRLAIDNVPTSRISKISALTVCPHTVENISATDILDFIEFKSLQIQIAEAEMEDEGWQKWLTDFVKVQQKEGRNGSLQFLGPDLKKVILEISLTNIFIASTGFHEDGAENQIAKASIELLFDFATMAGNTTPADTKFIRSGVVVKPPVLNIPDTKTPDVKPGK</sequence>
<gene>
    <name evidence="1" type="ORF">GD597_19860</name>
</gene>
<dbReference type="RefSeq" id="WP_171609682.1">
    <property type="nucleotide sequence ID" value="NZ_WHPF01000018.1"/>
</dbReference>
<reference evidence="1" key="1">
    <citation type="submission" date="2019-10" db="EMBL/GenBank/DDBJ databases">
        <title>Draft genome sequence of Panacibacter sp. KCS-6.</title>
        <authorList>
            <person name="Yim K.J."/>
        </authorList>
    </citation>
    <scope>NUCLEOTIDE SEQUENCE</scope>
    <source>
        <strain evidence="1">KCS-6</strain>
    </source>
</reference>
<dbReference type="EMBL" id="WHPF01000018">
    <property type="protein sequence ID" value="NNV57735.1"/>
    <property type="molecule type" value="Genomic_DNA"/>
</dbReference>